<organism evidence="1 2">
    <name type="scientific">Fluviibacter phosphoraccumulans</name>
    <dbReference type="NCBI Taxonomy" id="1751046"/>
    <lineage>
        <taxon>Bacteria</taxon>
        <taxon>Pseudomonadati</taxon>
        <taxon>Pseudomonadota</taxon>
        <taxon>Betaproteobacteria</taxon>
        <taxon>Rhodocyclales</taxon>
        <taxon>Fluviibacteraceae</taxon>
        <taxon>Fluviibacter</taxon>
    </lineage>
</organism>
<keyword evidence="2" id="KW-1185">Reference proteome</keyword>
<proteinExistence type="predicted"/>
<sequence length="282" mass="29767">MCTNLKMPLPLSSAPARRLLALALCILVSGCVSGPFKINQSGKAAQVVDDRPQKPVRSANYQVLIIPSGAVETAYISDKTSTIGGFIGSMMVGPVAGVMGSLVGSTAGSAAASSAEESASKNVGSQEIAQAIEAVNLPVYLSQKLADQLKKCGIESAIYPETLDPQSIKWTQSHLVLPGGFKESAAPYRFFLQAGVVNMKLRSGLKDDTLEGAAFIRVYETRSLKQIGRYSYNSGTTGSVTLNHYSKTSPKQAAELAQASKAVTQYLVSGIATDMCTIMKTF</sequence>
<protein>
    <submittedName>
        <fullName evidence="1">Uncharacterized protein</fullName>
    </submittedName>
</protein>
<accession>A0A679HTL5</accession>
<name>A0A679HTL5_9RHOO</name>
<dbReference type="PROSITE" id="PS51257">
    <property type="entry name" value="PROKAR_LIPOPROTEIN"/>
    <property type="match status" value="1"/>
</dbReference>
<dbReference type="AlphaFoldDB" id="A0A679HTL5"/>
<dbReference type="RefSeq" id="WP_162049869.1">
    <property type="nucleotide sequence ID" value="NZ_AP019011.1"/>
</dbReference>
<gene>
    <name evidence="1" type="ORF">ICHIAU1_17050</name>
</gene>
<evidence type="ECO:0000313" key="1">
    <source>
        <dbReference type="EMBL" id="BBU69422.1"/>
    </source>
</evidence>
<dbReference type="Proteomes" id="UP000463961">
    <property type="component" value="Chromosome"/>
</dbReference>
<evidence type="ECO:0000313" key="2">
    <source>
        <dbReference type="Proteomes" id="UP000463961"/>
    </source>
</evidence>
<reference evidence="2" key="1">
    <citation type="submission" date="2020-01" db="EMBL/GenBank/DDBJ databases">
        <title>Phosphoaccumulans saitamaens gen. nov., sp. nov., a polyphosphate accumulating bacterium isolated from surface river water.</title>
        <authorList>
            <person name="Watanabe K."/>
            <person name="Suda W."/>
        </authorList>
    </citation>
    <scope>NUCLEOTIDE SEQUENCE [LARGE SCALE GENOMIC DNA]</scope>
    <source>
        <strain evidence="2">ICHIAU1</strain>
    </source>
</reference>
<dbReference type="EMBL" id="AP022345">
    <property type="protein sequence ID" value="BBU69422.1"/>
    <property type="molecule type" value="Genomic_DNA"/>
</dbReference>